<name>A0A9D4E0G6_DREPO</name>
<sequence length="52" mass="5395">MQLKRVSQSVMPVVQATEVRYVALVGGLTSTDIGAAHSEVTVLTVPSNAIAV</sequence>
<proteinExistence type="predicted"/>
<gene>
    <name evidence="1" type="ORF">DPMN_172809</name>
</gene>
<evidence type="ECO:0000313" key="1">
    <source>
        <dbReference type="EMBL" id="KAH3771489.1"/>
    </source>
</evidence>
<dbReference type="AlphaFoldDB" id="A0A9D4E0G6"/>
<keyword evidence="2" id="KW-1185">Reference proteome</keyword>
<comment type="caution">
    <text evidence="1">The sequence shown here is derived from an EMBL/GenBank/DDBJ whole genome shotgun (WGS) entry which is preliminary data.</text>
</comment>
<protein>
    <submittedName>
        <fullName evidence="1">Uncharacterized protein</fullName>
    </submittedName>
</protein>
<dbReference type="Proteomes" id="UP000828390">
    <property type="component" value="Unassembled WGS sequence"/>
</dbReference>
<organism evidence="1 2">
    <name type="scientific">Dreissena polymorpha</name>
    <name type="common">Zebra mussel</name>
    <name type="synonym">Mytilus polymorpha</name>
    <dbReference type="NCBI Taxonomy" id="45954"/>
    <lineage>
        <taxon>Eukaryota</taxon>
        <taxon>Metazoa</taxon>
        <taxon>Spiralia</taxon>
        <taxon>Lophotrochozoa</taxon>
        <taxon>Mollusca</taxon>
        <taxon>Bivalvia</taxon>
        <taxon>Autobranchia</taxon>
        <taxon>Heteroconchia</taxon>
        <taxon>Euheterodonta</taxon>
        <taxon>Imparidentia</taxon>
        <taxon>Neoheterodontei</taxon>
        <taxon>Myida</taxon>
        <taxon>Dreissenoidea</taxon>
        <taxon>Dreissenidae</taxon>
        <taxon>Dreissena</taxon>
    </lineage>
</organism>
<accession>A0A9D4E0G6</accession>
<evidence type="ECO:0000313" key="2">
    <source>
        <dbReference type="Proteomes" id="UP000828390"/>
    </source>
</evidence>
<dbReference type="EMBL" id="JAIWYP010000009">
    <property type="protein sequence ID" value="KAH3771489.1"/>
    <property type="molecule type" value="Genomic_DNA"/>
</dbReference>
<reference evidence="1" key="1">
    <citation type="journal article" date="2019" name="bioRxiv">
        <title>The Genome of the Zebra Mussel, Dreissena polymorpha: A Resource for Invasive Species Research.</title>
        <authorList>
            <person name="McCartney M.A."/>
            <person name="Auch B."/>
            <person name="Kono T."/>
            <person name="Mallez S."/>
            <person name="Zhang Y."/>
            <person name="Obille A."/>
            <person name="Becker A."/>
            <person name="Abrahante J.E."/>
            <person name="Garbe J."/>
            <person name="Badalamenti J.P."/>
            <person name="Herman A."/>
            <person name="Mangelson H."/>
            <person name="Liachko I."/>
            <person name="Sullivan S."/>
            <person name="Sone E.D."/>
            <person name="Koren S."/>
            <person name="Silverstein K.A.T."/>
            <person name="Beckman K.B."/>
            <person name="Gohl D.M."/>
        </authorList>
    </citation>
    <scope>NUCLEOTIDE SEQUENCE</scope>
    <source>
        <strain evidence="1">Duluth1</strain>
        <tissue evidence="1">Whole animal</tissue>
    </source>
</reference>
<reference evidence="1" key="2">
    <citation type="submission" date="2020-11" db="EMBL/GenBank/DDBJ databases">
        <authorList>
            <person name="McCartney M.A."/>
            <person name="Auch B."/>
            <person name="Kono T."/>
            <person name="Mallez S."/>
            <person name="Becker A."/>
            <person name="Gohl D.M."/>
            <person name="Silverstein K.A.T."/>
            <person name="Koren S."/>
            <person name="Bechman K.B."/>
            <person name="Herman A."/>
            <person name="Abrahante J.E."/>
            <person name="Garbe J."/>
        </authorList>
    </citation>
    <scope>NUCLEOTIDE SEQUENCE</scope>
    <source>
        <strain evidence="1">Duluth1</strain>
        <tissue evidence="1">Whole animal</tissue>
    </source>
</reference>